<comment type="caution">
    <text evidence="2">The sequence shown here is derived from an EMBL/GenBank/DDBJ whole genome shotgun (WGS) entry which is preliminary data.</text>
</comment>
<proteinExistence type="predicted"/>
<name>A0A5C6VXZ1_9BACI</name>
<dbReference type="InterPro" id="IPR011042">
    <property type="entry name" value="6-blade_b-propeller_TolB-like"/>
</dbReference>
<keyword evidence="3" id="KW-1185">Reference proteome</keyword>
<evidence type="ECO:0000313" key="2">
    <source>
        <dbReference type="EMBL" id="TXC89461.1"/>
    </source>
</evidence>
<dbReference type="AlphaFoldDB" id="A0A5C6VXZ1"/>
<protein>
    <recommendedName>
        <fullName evidence="4">DUF5050 domain-containing protein</fullName>
    </recommendedName>
</protein>
<dbReference type="Proteomes" id="UP000321363">
    <property type="component" value="Unassembled WGS sequence"/>
</dbReference>
<evidence type="ECO:0008006" key="4">
    <source>
        <dbReference type="Google" id="ProtNLM"/>
    </source>
</evidence>
<accession>A0A5C6VXZ1</accession>
<organism evidence="2 3">
    <name type="scientific">Metabacillus litoralis</name>
    <dbReference type="NCBI Taxonomy" id="152268"/>
    <lineage>
        <taxon>Bacteria</taxon>
        <taxon>Bacillati</taxon>
        <taxon>Bacillota</taxon>
        <taxon>Bacilli</taxon>
        <taxon>Bacillales</taxon>
        <taxon>Bacillaceae</taxon>
        <taxon>Metabacillus</taxon>
    </lineage>
</organism>
<evidence type="ECO:0000313" key="3">
    <source>
        <dbReference type="Proteomes" id="UP000321363"/>
    </source>
</evidence>
<feature type="transmembrane region" description="Helical" evidence="1">
    <location>
        <begin position="399"/>
        <end position="425"/>
    </location>
</feature>
<dbReference type="PANTHER" id="PTHR36842">
    <property type="entry name" value="PROTEIN TOLB HOMOLOG"/>
    <property type="match status" value="1"/>
</dbReference>
<evidence type="ECO:0000256" key="1">
    <source>
        <dbReference type="SAM" id="Phobius"/>
    </source>
</evidence>
<keyword evidence="1" id="KW-0812">Transmembrane</keyword>
<dbReference type="Gene3D" id="2.120.10.30">
    <property type="entry name" value="TolB, C-terminal domain"/>
    <property type="match status" value="2"/>
</dbReference>
<dbReference type="SUPFAM" id="SSF69304">
    <property type="entry name" value="Tricorn protease N-terminal domain"/>
    <property type="match status" value="1"/>
</dbReference>
<feature type="transmembrane region" description="Helical" evidence="1">
    <location>
        <begin position="371"/>
        <end position="393"/>
    </location>
</feature>
<dbReference type="EMBL" id="VOQF01000009">
    <property type="protein sequence ID" value="TXC89461.1"/>
    <property type="molecule type" value="Genomic_DNA"/>
</dbReference>
<keyword evidence="1" id="KW-1133">Transmembrane helix</keyword>
<dbReference type="RefSeq" id="WP_146949726.1">
    <property type="nucleotide sequence ID" value="NZ_VOQF01000009.1"/>
</dbReference>
<feature type="transmembrane region" description="Helical" evidence="1">
    <location>
        <begin position="342"/>
        <end position="364"/>
    </location>
</feature>
<reference evidence="2 3" key="1">
    <citation type="journal article" date="2005" name="Int. J. Syst. Evol. Microbiol.">
        <title>Bacillus litoralis sp. nov., isolated from a tidal flat of the Yellow Sea in Korea.</title>
        <authorList>
            <person name="Yoon J.H."/>
            <person name="Oh T.K."/>
        </authorList>
    </citation>
    <scope>NUCLEOTIDE SEQUENCE [LARGE SCALE GENOMIC DNA]</scope>
    <source>
        <strain evidence="2 3">SW-211</strain>
    </source>
</reference>
<dbReference type="OrthoDB" id="2386786at2"/>
<sequence length="433" mass="48891">MKQNRITIFVMIISFALTVTSISYNMLVDHDPYKYFTGLGSDIAVSPNDEEIAFSYFLDGNEEIYTANIDGSNMDKVTEGSNHRYHTPRFSTDGESILYLSTSEHNINSLITQNIDSDSSVQLTDSTLHVTDALFSSTGESIYFIGILAEEFKKAEGETKEGFDLYQVDVASKDITQLTDNDHFSMTDLSISKDGNNIYYSLFKNTEQLYSYDLEDKIETPVDEGSKHEVYSSVLSFDNKYLAYTAVSEESEDTSLFKYELYVKNLENNETSKLTDLQTYVQSPTFFNKSNNLIFLEYKNWPAEPENYQLMTMSLTDEAPSPVDLELPESQKSHLFMKLVDLFVSEAALAIYYIVFFGCFIVLSQRHSRKVFLPFFISLGLAVVLFISSFVVAALSNPWYGIAIAMVAAAMVGCSIVLLLLTFIVKKIVKPIL</sequence>
<keyword evidence="1" id="KW-0472">Membrane</keyword>
<gene>
    <name evidence="2" type="ORF">FS935_16390</name>
</gene>